<dbReference type="PRINTS" id="PR00344">
    <property type="entry name" value="BCTRLSENSOR"/>
</dbReference>
<dbReference type="PANTHER" id="PTHR43047">
    <property type="entry name" value="TWO-COMPONENT HISTIDINE PROTEIN KINASE"/>
    <property type="match status" value="1"/>
</dbReference>
<dbReference type="PROSITE" id="PS50109">
    <property type="entry name" value="HIS_KIN"/>
    <property type="match status" value="1"/>
</dbReference>
<name>A0A4S3MR21_9RHOB</name>
<dbReference type="Pfam" id="PF02518">
    <property type="entry name" value="HATPase_c"/>
    <property type="match status" value="1"/>
</dbReference>
<dbReference type="Proteomes" id="UP000309450">
    <property type="component" value="Unassembled WGS sequence"/>
</dbReference>
<dbReference type="InterPro" id="IPR001789">
    <property type="entry name" value="Sig_transdc_resp-reg_receiver"/>
</dbReference>
<sequence length="856" mass="92943">MTTDEAPERNNGRMTPPGAGFVFRDFERSRISAIRDAVTTHPVFYSLAYFAIAILWTAMVTIGSAFHGENGFAVNQSPHIAHFILIVGLLLYPARLLWVPVLGYVLAHALPFVLHADERSAWIGIEALTLDKMARIFALNLITALATGAALRGFFATLRRRFRPYLVDFLTALFTLAGFIGLGLVLVAVLYSFCRSLPPEAAQALGFHENYLEWSIYRMIRGGTVAAGFMLAVIEAPSLRDLGRALALSMLFPALALVNVAGFGMYPMLDAVALALLIAMFAPIRIAALTALLGVSFFSALTGHFLNDTVSTATEGVWLVRYSVAGLVLTVLLAAMRSLHNHGRQQFIGAIRRLNRVRDFASVGVFSINLTTGQIRADRSTRRILGIPANGRAGTLLDRFDGVDRQDLAQALKPDRDRSAVLLLRLRAADDDSPRPVIRLFLWYERAPSGEAVAYGLAVDVTVEHEQERALKATLAELSSRQQRQAQIFSIISHELRTPASLLSMLLEELERDPADGRTRKQLRDATDQLLGVLADMRQTVNPTQNLPVRIEPYKPAELAESLRTALAPMARDAGMAIDLSLGQGADLARLCDSLRLRQALSNLLRNAILHSRGSVVRIAFRAAPPATEGGAPLTLWEVTDNGIGIPDADVDRLFEAFERGGSDPGKRVDGSGLGLYIARNSIEVLGGSIVHFRPDEGGTGYRITLPGALAEEGEAPAPPAPAATATVHPEARVLLAEDNALVAEVMRNRLLRFVGTVEVVGNGKDALDRITEGGIDLLITDLFMPEIDGDELIRQLRARGHRLPVIGLTAAVVGDDLERMRAAGATVVLAKPVDMAQLRDLVGRCLAPERRDAAE</sequence>
<evidence type="ECO:0000259" key="8">
    <source>
        <dbReference type="PROSITE" id="PS50109"/>
    </source>
</evidence>
<dbReference type="InterPro" id="IPR003661">
    <property type="entry name" value="HisK_dim/P_dom"/>
</dbReference>
<dbReference type="Gene3D" id="1.10.287.130">
    <property type="match status" value="1"/>
</dbReference>
<keyword evidence="3 6" id="KW-0597">Phosphoprotein</keyword>
<feature type="transmembrane region" description="Helical" evidence="7">
    <location>
        <begin position="272"/>
        <end position="298"/>
    </location>
</feature>
<dbReference type="InterPro" id="IPR011006">
    <property type="entry name" value="CheY-like_superfamily"/>
</dbReference>
<dbReference type="InterPro" id="IPR004358">
    <property type="entry name" value="Sig_transdc_His_kin-like_C"/>
</dbReference>
<dbReference type="GO" id="GO:0005886">
    <property type="term" value="C:plasma membrane"/>
    <property type="evidence" value="ECO:0007669"/>
    <property type="project" value="TreeGrafter"/>
</dbReference>
<dbReference type="CDD" id="cd00075">
    <property type="entry name" value="HATPase"/>
    <property type="match status" value="1"/>
</dbReference>
<evidence type="ECO:0000313" key="10">
    <source>
        <dbReference type="EMBL" id="THD84929.1"/>
    </source>
</evidence>
<evidence type="ECO:0000256" key="2">
    <source>
        <dbReference type="ARBA" id="ARBA00012438"/>
    </source>
</evidence>
<keyword evidence="4" id="KW-0808">Transferase</keyword>
<evidence type="ECO:0000256" key="7">
    <source>
        <dbReference type="SAM" id="Phobius"/>
    </source>
</evidence>
<feature type="transmembrane region" description="Helical" evidence="7">
    <location>
        <begin position="136"/>
        <end position="155"/>
    </location>
</feature>
<evidence type="ECO:0000256" key="5">
    <source>
        <dbReference type="ARBA" id="ARBA00022777"/>
    </source>
</evidence>
<feature type="transmembrane region" description="Helical" evidence="7">
    <location>
        <begin position="167"/>
        <end position="194"/>
    </location>
</feature>
<evidence type="ECO:0000313" key="11">
    <source>
        <dbReference type="Proteomes" id="UP000309450"/>
    </source>
</evidence>
<dbReference type="InterPro" id="IPR036097">
    <property type="entry name" value="HisK_dim/P_sf"/>
</dbReference>
<comment type="caution">
    <text evidence="10">The sequence shown here is derived from an EMBL/GenBank/DDBJ whole genome shotgun (WGS) entry which is preliminary data.</text>
</comment>
<dbReference type="SMART" id="SM00388">
    <property type="entry name" value="HisKA"/>
    <property type="match status" value="1"/>
</dbReference>
<dbReference type="EC" id="2.7.13.3" evidence="2"/>
<dbReference type="SMART" id="SM00448">
    <property type="entry name" value="REC"/>
    <property type="match status" value="1"/>
</dbReference>
<evidence type="ECO:0000256" key="6">
    <source>
        <dbReference type="PROSITE-ProRule" id="PRU00169"/>
    </source>
</evidence>
<dbReference type="Gene3D" id="3.40.50.2300">
    <property type="match status" value="1"/>
</dbReference>
<feature type="modified residue" description="4-aspartylphosphate" evidence="6">
    <location>
        <position position="782"/>
    </location>
</feature>
<evidence type="ECO:0000256" key="4">
    <source>
        <dbReference type="ARBA" id="ARBA00022679"/>
    </source>
</evidence>
<keyword evidence="7" id="KW-1133">Transmembrane helix</keyword>
<comment type="catalytic activity">
    <reaction evidence="1">
        <text>ATP + protein L-histidine = ADP + protein N-phospho-L-histidine.</text>
        <dbReference type="EC" id="2.7.13.3"/>
    </reaction>
</comment>
<evidence type="ECO:0000256" key="3">
    <source>
        <dbReference type="ARBA" id="ARBA00022553"/>
    </source>
</evidence>
<dbReference type="EMBL" id="SSND01000001">
    <property type="protein sequence ID" value="THD84929.1"/>
    <property type="molecule type" value="Genomic_DNA"/>
</dbReference>
<organism evidence="10 11">
    <name type="scientific">Aliigemmobacter aestuarii</name>
    <dbReference type="NCBI Taxonomy" id="1445661"/>
    <lineage>
        <taxon>Bacteria</taxon>
        <taxon>Pseudomonadati</taxon>
        <taxon>Pseudomonadota</taxon>
        <taxon>Alphaproteobacteria</taxon>
        <taxon>Rhodobacterales</taxon>
        <taxon>Paracoccaceae</taxon>
        <taxon>Aliigemmobacter</taxon>
    </lineage>
</organism>
<dbReference type="InterPro" id="IPR003594">
    <property type="entry name" value="HATPase_dom"/>
</dbReference>
<proteinExistence type="predicted"/>
<dbReference type="SUPFAM" id="SSF52172">
    <property type="entry name" value="CheY-like"/>
    <property type="match status" value="1"/>
</dbReference>
<dbReference type="Gene3D" id="3.30.565.10">
    <property type="entry name" value="Histidine kinase-like ATPase, C-terminal domain"/>
    <property type="match status" value="1"/>
</dbReference>
<dbReference type="AlphaFoldDB" id="A0A4S3MR21"/>
<dbReference type="PANTHER" id="PTHR43047:SF62">
    <property type="entry name" value="SENSOR HISTIDINE KINASE DPIB"/>
    <property type="match status" value="1"/>
</dbReference>
<dbReference type="Pfam" id="PF00072">
    <property type="entry name" value="Response_reg"/>
    <property type="match status" value="1"/>
</dbReference>
<dbReference type="GO" id="GO:0000155">
    <property type="term" value="F:phosphorelay sensor kinase activity"/>
    <property type="evidence" value="ECO:0007669"/>
    <property type="project" value="InterPro"/>
</dbReference>
<evidence type="ECO:0000259" key="9">
    <source>
        <dbReference type="PROSITE" id="PS50110"/>
    </source>
</evidence>
<gene>
    <name evidence="10" type="ORF">E7811_04180</name>
</gene>
<feature type="domain" description="Response regulatory" evidence="9">
    <location>
        <begin position="733"/>
        <end position="847"/>
    </location>
</feature>
<dbReference type="InterPro" id="IPR005467">
    <property type="entry name" value="His_kinase_dom"/>
</dbReference>
<accession>A0A4S3MR21</accession>
<dbReference type="OrthoDB" id="9795133at2"/>
<feature type="transmembrane region" description="Helical" evidence="7">
    <location>
        <begin position="246"/>
        <end position="266"/>
    </location>
</feature>
<dbReference type="SUPFAM" id="SSF47384">
    <property type="entry name" value="Homodimeric domain of signal transducing histidine kinase"/>
    <property type="match status" value="1"/>
</dbReference>
<feature type="transmembrane region" description="Helical" evidence="7">
    <location>
        <begin position="47"/>
        <end position="68"/>
    </location>
</feature>
<dbReference type="SUPFAM" id="SSF55874">
    <property type="entry name" value="ATPase domain of HSP90 chaperone/DNA topoisomerase II/histidine kinase"/>
    <property type="match status" value="1"/>
</dbReference>
<dbReference type="InterPro" id="IPR036890">
    <property type="entry name" value="HATPase_C_sf"/>
</dbReference>
<evidence type="ECO:0000256" key="1">
    <source>
        <dbReference type="ARBA" id="ARBA00000085"/>
    </source>
</evidence>
<feature type="transmembrane region" description="Helical" evidence="7">
    <location>
        <begin position="214"/>
        <end position="234"/>
    </location>
</feature>
<keyword evidence="7" id="KW-0472">Membrane</keyword>
<keyword evidence="5" id="KW-0418">Kinase</keyword>
<dbReference type="CDD" id="cd17546">
    <property type="entry name" value="REC_hyHK_CKI1_RcsC-like"/>
    <property type="match status" value="1"/>
</dbReference>
<feature type="domain" description="Histidine kinase" evidence="8">
    <location>
        <begin position="491"/>
        <end position="710"/>
    </location>
</feature>
<dbReference type="GO" id="GO:0009927">
    <property type="term" value="F:histidine phosphotransfer kinase activity"/>
    <property type="evidence" value="ECO:0007669"/>
    <property type="project" value="TreeGrafter"/>
</dbReference>
<dbReference type="SMART" id="SM00387">
    <property type="entry name" value="HATPase_c"/>
    <property type="match status" value="1"/>
</dbReference>
<keyword evidence="11" id="KW-1185">Reference proteome</keyword>
<keyword evidence="7" id="KW-0812">Transmembrane</keyword>
<feature type="transmembrane region" description="Helical" evidence="7">
    <location>
        <begin position="80"/>
        <end position="107"/>
    </location>
</feature>
<protein>
    <recommendedName>
        <fullName evidence="2">histidine kinase</fullName>
        <ecNumber evidence="2">2.7.13.3</ecNumber>
    </recommendedName>
</protein>
<reference evidence="10 11" key="1">
    <citation type="submission" date="2019-04" db="EMBL/GenBank/DDBJ databases">
        <title>Draft genome sequence of Gemmobacter aestuarii sp. nov.</title>
        <authorList>
            <person name="Hameed A."/>
            <person name="Lin S.-Y."/>
            <person name="Shahina M."/>
            <person name="Lai W.-A."/>
            <person name="Young C.-C."/>
        </authorList>
    </citation>
    <scope>NUCLEOTIDE SEQUENCE [LARGE SCALE GENOMIC DNA]</scope>
    <source>
        <strain evidence="10 11">CC-PW-75</strain>
    </source>
</reference>
<dbReference type="PROSITE" id="PS50110">
    <property type="entry name" value="RESPONSE_REGULATORY"/>
    <property type="match status" value="1"/>
</dbReference>
<feature type="transmembrane region" description="Helical" evidence="7">
    <location>
        <begin position="319"/>
        <end position="336"/>
    </location>
</feature>